<dbReference type="AlphaFoldDB" id="A0A6J8DGC3"/>
<sequence>MVHHQALRRKNFNDMMKAISKDAGLTKLYTNHCVLATTINVLAQSGVSEKDTNVREERREETLKPGEKRKYDNKYQERNCIINALQKSKSRIVKNLKKFATKLQKEQIDEPVDPLFLIRRKGSTIIKAFGYGEMIERFTECSPITDTPPYSHRRKLPTMPEVTPDQEVILLTPEKDTFNFGVGSGRNLAKEQKEILDQMQINVTSADVNVCYGYGELRDRFINGKPLTDYNSQKVEFLTPEKDPFSFSRSSRKTLAERQKDQLDNLPIRITPDEVYVKVKVILHLINIILRL</sequence>
<gene>
    <name evidence="2" type="ORF">MCOR_40591</name>
</gene>
<name>A0A6J8DGC3_MYTCO</name>
<dbReference type="Proteomes" id="UP000507470">
    <property type="component" value="Unassembled WGS sequence"/>
</dbReference>
<evidence type="ECO:0000256" key="1">
    <source>
        <dbReference type="SAM" id="MobiDB-lite"/>
    </source>
</evidence>
<organism evidence="2 3">
    <name type="scientific">Mytilus coruscus</name>
    <name type="common">Sea mussel</name>
    <dbReference type="NCBI Taxonomy" id="42192"/>
    <lineage>
        <taxon>Eukaryota</taxon>
        <taxon>Metazoa</taxon>
        <taxon>Spiralia</taxon>
        <taxon>Lophotrochozoa</taxon>
        <taxon>Mollusca</taxon>
        <taxon>Bivalvia</taxon>
        <taxon>Autobranchia</taxon>
        <taxon>Pteriomorphia</taxon>
        <taxon>Mytilida</taxon>
        <taxon>Mytiloidea</taxon>
        <taxon>Mytilidae</taxon>
        <taxon>Mytilinae</taxon>
        <taxon>Mytilus</taxon>
    </lineage>
</organism>
<evidence type="ECO:0000313" key="2">
    <source>
        <dbReference type="EMBL" id="CAC5407079.1"/>
    </source>
</evidence>
<proteinExistence type="predicted"/>
<reference evidence="2 3" key="1">
    <citation type="submission" date="2020-06" db="EMBL/GenBank/DDBJ databases">
        <authorList>
            <person name="Li R."/>
            <person name="Bekaert M."/>
        </authorList>
    </citation>
    <scope>NUCLEOTIDE SEQUENCE [LARGE SCALE GENOMIC DNA]</scope>
    <source>
        <strain evidence="3">wild</strain>
    </source>
</reference>
<dbReference type="EMBL" id="CACVKT020007331">
    <property type="protein sequence ID" value="CAC5407079.1"/>
    <property type="molecule type" value="Genomic_DNA"/>
</dbReference>
<protein>
    <submittedName>
        <fullName evidence="2">KCTD1_15</fullName>
    </submittedName>
</protein>
<feature type="region of interest" description="Disordered" evidence="1">
    <location>
        <begin position="48"/>
        <end position="69"/>
    </location>
</feature>
<dbReference type="OrthoDB" id="6190576at2759"/>
<keyword evidence="3" id="KW-1185">Reference proteome</keyword>
<evidence type="ECO:0000313" key="3">
    <source>
        <dbReference type="Proteomes" id="UP000507470"/>
    </source>
</evidence>
<accession>A0A6J8DGC3</accession>